<dbReference type="InParanoid" id="A0A6J0C7T5"/>
<reference evidence="13" key="1">
    <citation type="submission" date="2025-08" db="UniProtKB">
        <authorList>
            <consortium name="RefSeq"/>
        </authorList>
    </citation>
    <scope>IDENTIFICATION</scope>
    <source>
        <tissue evidence="13">Thorax and Abdomen</tissue>
    </source>
</reference>
<evidence type="ECO:0000256" key="4">
    <source>
        <dbReference type="ARBA" id="ARBA00022676"/>
    </source>
</evidence>
<keyword evidence="12" id="KW-1185">Reference proteome</keyword>
<dbReference type="EC" id="2.4.1.258" evidence="3"/>
<comment type="pathway">
    <text evidence="2">Protein modification; protein glycosylation.</text>
</comment>
<dbReference type="Proteomes" id="UP000829291">
    <property type="component" value="Chromosome 3"/>
</dbReference>
<keyword evidence="6 11" id="KW-0812">Transmembrane</keyword>
<keyword evidence="5" id="KW-0808">Transferase</keyword>
<evidence type="ECO:0000313" key="12">
    <source>
        <dbReference type="Proteomes" id="UP000829291"/>
    </source>
</evidence>
<evidence type="ECO:0000256" key="10">
    <source>
        <dbReference type="ARBA" id="ARBA00049506"/>
    </source>
</evidence>
<evidence type="ECO:0000256" key="2">
    <source>
        <dbReference type="ARBA" id="ARBA00004922"/>
    </source>
</evidence>
<evidence type="ECO:0000256" key="7">
    <source>
        <dbReference type="ARBA" id="ARBA00022824"/>
    </source>
</evidence>
<keyword evidence="7" id="KW-0256">Endoplasmic reticulum</keyword>
<comment type="subcellular location">
    <subcellularLocation>
        <location evidence="1">Endoplasmic reticulum membrane</location>
        <topology evidence="1">Multi-pass membrane protein</topology>
    </subcellularLocation>
</comment>
<evidence type="ECO:0000256" key="6">
    <source>
        <dbReference type="ARBA" id="ARBA00022692"/>
    </source>
</evidence>
<feature type="transmembrane region" description="Helical" evidence="11">
    <location>
        <begin position="345"/>
        <end position="364"/>
    </location>
</feature>
<evidence type="ECO:0000313" key="13">
    <source>
        <dbReference type="RefSeq" id="XP_015523396.2"/>
    </source>
</evidence>
<feature type="transmembrane region" description="Helical" evidence="11">
    <location>
        <begin position="100"/>
        <end position="116"/>
    </location>
</feature>
<dbReference type="Pfam" id="PF05208">
    <property type="entry name" value="ALG3"/>
    <property type="match status" value="1"/>
</dbReference>
<dbReference type="AlphaFoldDB" id="A0A6J0C7T5"/>
<dbReference type="KEGG" id="nlo:107226931"/>
<proteinExistence type="predicted"/>
<keyword evidence="8 11" id="KW-1133">Transmembrane helix</keyword>
<evidence type="ECO:0000256" key="1">
    <source>
        <dbReference type="ARBA" id="ARBA00004477"/>
    </source>
</evidence>
<keyword evidence="4" id="KW-0328">Glycosyltransferase</keyword>
<dbReference type="GO" id="GO:0005789">
    <property type="term" value="C:endoplasmic reticulum membrane"/>
    <property type="evidence" value="ECO:0007669"/>
    <property type="project" value="UniProtKB-SubCell"/>
</dbReference>
<dbReference type="PANTHER" id="PTHR12646">
    <property type="entry name" value="NOT56 - RELATED"/>
    <property type="match status" value="1"/>
</dbReference>
<evidence type="ECO:0000256" key="8">
    <source>
        <dbReference type="ARBA" id="ARBA00022989"/>
    </source>
</evidence>
<accession>A0A6J0C7T5</accession>
<feature type="transmembrane region" description="Helical" evidence="11">
    <location>
        <begin position="408"/>
        <end position="426"/>
    </location>
</feature>
<feature type="transmembrane region" description="Helical" evidence="11">
    <location>
        <begin position="234"/>
        <end position="253"/>
    </location>
</feature>
<dbReference type="RefSeq" id="XP_015523396.2">
    <property type="nucleotide sequence ID" value="XM_015667910.2"/>
</dbReference>
<evidence type="ECO:0000256" key="3">
    <source>
        <dbReference type="ARBA" id="ARBA00011964"/>
    </source>
</evidence>
<organism evidence="13">
    <name type="scientific">Neodiprion lecontei</name>
    <name type="common">Redheaded pine sawfly</name>
    <dbReference type="NCBI Taxonomy" id="441921"/>
    <lineage>
        <taxon>Eukaryota</taxon>
        <taxon>Metazoa</taxon>
        <taxon>Ecdysozoa</taxon>
        <taxon>Arthropoda</taxon>
        <taxon>Hexapoda</taxon>
        <taxon>Insecta</taxon>
        <taxon>Pterygota</taxon>
        <taxon>Neoptera</taxon>
        <taxon>Endopterygota</taxon>
        <taxon>Hymenoptera</taxon>
        <taxon>Tenthredinoidea</taxon>
        <taxon>Diprionidae</taxon>
        <taxon>Diprioninae</taxon>
        <taxon>Neodiprion</taxon>
    </lineage>
</organism>
<feature type="transmembrane region" description="Helical" evidence="11">
    <location>
        <begin position="201"/>
        <end position="227"/>
    </location>
</feature>
<name>A0A6J0C7T5_NEOLC</name>
<keyword evidence="9 11" id="KW-0472">Membrane</keyword>
<dbReference type="FunCoup" id="A0A6J0C7T5">
    <property type="interactions" value="1217"/>
</dbReference>
<dbReference type="InterPro" id="IPR007873">
    <property type="entry name" value="Glycosyltransferase_ALG3"/>
</dbReference>
<evidence type="ECO:0000256" key="11">
    <source>
        <dbReference type="SAM" id="Phobius"/>
    </source>
</evidence>
<dbReference type="GO" id="GO:0052925">
    <property type="term" value="F:dol-P-Man:Man(5)GlcNAc(2)-PP-Dol alpha-1,3-mannosyltransferase activity"/>
    <property type="evidence" value="ECO:0007669"/>
    <property type="project" value="UniProtKB-EC"/>
</dbReference>
<evidence type="ECO:0000256" key="5">
    <source>
        <dbReference type="ARBA" id="ARBA00022679"/>
    </source>
</evidence>
<feature type="transmembrane region" description="Helical" evidence="11">
    <location>
        <begin position="128"/>
        <end position="146"/>
    </location>
</feature>
<comment type="catalytic activity">
    <reaction evidence="10">
        <text>an alpha-D-Man-(1-&gt;2)-alpha-D-Man-(1-&gt;2)-alpha-D-Man-(1-&gt;3)-[alpha-D-Man-(1-&gt;6)]-beta-D-Man-(1-&gt;4)-beta-D-GlcNAc-(1-&gt;4)-alpha-D-GlcNAc-diphospho-di-trans,poly-cis-dolichol + a di-trans,poly-cis-dolichyl beta-D-mannosyl phosphate = an alpha-D-Man-(1-&gt;2)-alpha-D-Man-(1-&gt;2)-alpha-D-Man-(1-&gt;3)-[alpha-D-Man-(1-&gt;3)-alpha-D-Man-(1-&gt;6)]-beta-D-Man-(1-&gt;4)-beta-D-GlcNAc-(1-&gt;4)-alpha-D-GlcNAc-diphospho-di-trans,poly-cis-dolichol + a di-trans,poly-cis-dolichyl phosphate + H(+)</text>
        <dbReference type="Rhea" id="RHEA:29527"/>
        <dbReference type="Rhea" id="RHEA-COMP:19498"/>
        <dbReference type="Rhea" id="RHEA-COMP:19501"/>
        <dbReference type="Rhea" id="RHEA-COMP:19516"/>
        <dbReference type="Rhea" id="RHEA-COMP:19517"/>
        <dbReference type="ChEBI" id="CHEBI:15378"/>
        <dbReference type="ChEBI" id="CHEBI:57683"/>
        <dbReference type="ChEBI" id="CHEBI:58211"/>
        <dbReference type="ChEBI" id="CHEBI:132515"/>
        <dbReference type="ChEBI" id="CHEBI:132516"/>
        <dbReference type="EC" id="2.4.1.258"/>
    </reaction>
    <physiologicalReaction direction="left-to-right" evidence="10">
        <dbReference type="Rhea" id="RHEA:29528"/>
    </physiologicalReaction>
</comment>
<gene>
    <name evidence="13" type="primary">LOC107226931</name>
</gene>
<evidence type="ECO:0000256" key="9">
    <source>
        <dbReference type="ARBA" id="ARBA00023136"/>
    </source>
</evidence>
<sequence>MAPRRDNSGNLNWVKKYRRIANNWVQSNLTWSEISSLLTDPNRLPLVGLLLVILEVFVNILVVQNVRYTEIDWKAYMQEVEGFLNGTLDYSKLRGDTGPLVYPAGFVYLYSMLYYATSHGTNIKLAQYVFAVLYIVLLVLVFRIYAKTKKVPPYVLVLICTTSYRIHSIFILRLFNDPVAMVLLFASINLFLENRWHLGSLFYSLAVSVKMNILLFAPALLVSYLAILGFRRTVVQLAICAAVQVVLGLPFLYGNPIAYVKGAFNLGRVFEFKWTVNWRFLPEEVFLNPYFHVGLLVLHLAALAWFLPSWITYLKSYAKLRHVEKDLKGQLRRNEKVDMSTSSQLFILPLFTANFIGIVFSRSLHYQFYVWYFHTLPYIVWCTSYQTVTKIVILGVIELCWNTYPSTIFSSAALYICHIALLFSLANNKAKGTKAR</sequence>
<dbReference type="GeneID" id="107226931"/>
<dbReference type="PANTHER" id="PTHR12646:SF0">
    <property type="entry name" value="DOL-P-MAN:MAN(5)GLCNAC(2)-PP-DOL ALPHA-1,3-MANNOSYLTRANSFERASE"/>
    <property type="match status" value="1"/>
</dbReference>
<feature type="transmembrane region" description="Helical" evidence="11">
    <location>
        <begin position="290"/>
        <end position="311"/>
    </location>
</feature>
<feature type="transmembrane region" description="Helical" evidence="11">
    <location>
        <begin position="44"/>
        <end position="63"/>
    </location>
</feature>
<protein>
    <recommendedName>
        <fullName evidence="3">dolichyl-P-Man:Man5GlcNAc2-PP-dolichol alpha-1,3-mannosyltransferase</fullName>
        <ecNumber evidence="3">2.4.1.258</ecNumber>
    </recommendedName>
</protein>
<dbReference type="OrthoDB" id="20028at2759"/>